<dbReference type="Pfam" id="PF22691">
    <property type="entry name" value="Thiolase_C_1"/>
    <property type="match status" value="1"/>
</dbReference>
<gene>
    <name evidence="3" type="ORF">UT08_C0002G0008</name>
</gene>
<dbReference type="PATRIC" id="fig|1618570.3.peg.172"/>
<dbReference type="STRING" id="1618570.UT08_C0002G0008"/>
<dbReference type="NCBIfam" id="NF004720">
    <property type="entry name" value="PRK06064.1"/>
    <property type="match status" value="1"/>
</dbReference>
<protein>
    <submittedName>
        <fullName evidence="3">Thiolase</fullName>
    </submittedName>
</protein>
<dbReference type="PIRSF" id="PIRSF000429">
    <property type="entry name" value="Ac-CoA_Ac_transf"/>
    <property type="match status" value="1"/>
</dbReference>
<dbReference type="InterPro" id="IPR002155">
    <property type="entry name" value="Thiolase"/>
</dbReference>
<comment type="caution">
    <text evidence="3">The sequence shown here is derived from an EMBL/GenBank/DDBJ whole genome shotgun (WGS) entry which is preliminary data.</text>
</comment>
<dbReference type="Gene3D" id="3.40.47.10">
    <property type="match status" value="1"/>
</dbReference>
<accession>A0A0G0P9I0</accession>
<dbReference type="InterPro" id="IPR055140">
    <property type="entry name" value="Thiolase_C_2"/>
</dbReference>
<dbReference type="PANTHER" id="PTHR42870">
    <property type="entry name" value="ACETYL-COA C-ACETYLTRANSFERASE"/>
    <property type="match status" value="1"/>
</dbReference>
<dbReference type="AlphaFoldDB" id="A0A0G0P9I0"/>
<evidence type="ECO:0000259" key="2">
    <source>
        <dbReference type="Pfam" id="PF22691"/>
    </source>
</evidence>
<dbReference type="Pfam" id="PF00108">
    <property type="entry name" value="Thiolase_N"/>
    <property type="match status" value="1"/>
</dbReference>
<evidence type="ECO:0000313" key="3">
    <source>
        <dbReference type="EMBL" id="KKQ85986.1"/>
    </source>
</evidence>
<dbReference type="EMBL" id="LBVL01000002">
    <property type="protein sequence ID" value="KKQ85986.1"/>
    <property type="molecule type" value="Genomic_DNA"/>
</dbReference>
<dbReference type="CDD" id="cd00829">
    <property type="entry name" value="SCP-x_thiolase"/>
    <property type="match status" value="1"/>
</dbReference>
<reference evidence="3 4" key="1">
    <citation type="journal article" date="2015" name="Nature">
        <title>rRNA introns, odd ribosomes, and small enigmatic genomes across a large radiation of phyla.</title>
        <authorList>
            <person name="Brown C.T."/>
            <person name="Hug L.A."/>
            <person name="Thomas B.C."/>
            <person name="Sharon I."/>
            <person name="Castelle C.J."/>
            <person name="Singh A."/>
            <person name="Wilkins M.J."/>
            <person name="Williams K.H."/>
            <person name="Banfield J.F."/>
        </authorList>
    </citation>
    <scope>NUCLEOTIDE SEQUENCE [LARGE SCALE GENOMIC DNA]</scope>
</reference>
<organism evidence="3 4">
    <name type="scientific">Candidatus Woesebacteria bacterium GW2011_GWB1_38_8</name>
    <dbReference type="NCBI Taxonomy" id="1618570"/>
    <lineage>
        <taxon>Bacteria</taxon>
        <taxon>Candidatus Woeseibacteriota</taxon>
    </lineage>
</organism>
<dbReference type="SUPFAM" id="SSF53901">
    <property type="entry name" value="Thiolase-like"/>
    <property type="match status" value="2"/>
</dbReference>
<evidence type="ECO:0000259" key="1">
    <source>
        <dbReference type="Pfam" id="PF00108"/>
    </source>
</evidence>
<dbReference type="PANTHER" id="PTHR42870:SF6">
    <property type="entry name" value="ACETYL-COA C-ACYLTRANSFERASE"/>
    <property type="match status" value="1"/>
</dbReference>
<dbReference type="Proteomes" id="UP000034081">
    <property type="component" value="Unassembled WGS sequence"/>
</dbReference>
<proteinExistence type="predicted"/>
<evidence type="ECO:0000313" key="4">
    <source>
        <dbReference type="Proteomes" id="UP000034081"/>
    </source>
</evidence>
<dbReference type="InterPro" id="IPR016039">
    <property type="entry name" value="Thiolase-like"/>
</dbReference>
<feature type="domain" description="Thiolase N-terminal" evidence="1">
    <location>
        <begin position="4"/>
        <end position="222"/>
    </location>
</feature>
<dbReference type="GO" id="GO:0016747">
    <property type="term" value="F:acyltransferase activity, transferring groups other than amino-acyl groups"/>
    <property type="evidence" value="ECO:0007669"/>
    <property type="project" value="InterPro"/>
</dbReference>
<feature type="domain" description="Thiolase C-terminal" evidence="2">
    <location>
        <begin position="238"/>
        <end position="383"/>
    </location>
</feature>
<name>A0A0G0P9I0_9BACT</name>
<sequence length="384" mass="40655">MKKVVVLGTGLTPFGELWDLSLRDLARDVSLAAIADSNLEIKDIDAVFVANMLGSKTAGQSHLGSLVCSELGLDADSTRIEAACASGGLAVLRAIESIQSGRFKKVLVVGVEKMSDLSGSEISSALMEAADEEWEVPYGATFAGLYALIARCYMEKYNIEEKHLALVSVKNHYHASLNPSAHFQQEISVEDVLKSAPVASPLKLLDCSPISDGAAAVVLAKDSSYKSKEDAVYILGSGASSDTLALSERNSFTSLPAVQKAALKAYKEAGLSPKDINLAEVHDCFSIAEVLAMEDLGFYEKGKAYLALEEKETYLDGKLPINTSGGLKGCGHPVGATGVKQIVEIVTQLRGLADKRQVKKADIGLTHNVGGTGATSVIHILGRK</sequence>
<dbReference type="InterPro" id="IPR020616">
    <property type="entry name" value="Thiolase_N"/>
</dbReference>